<keyword evidence="6 10" id="KW-0720">Serine protease</keyword>
<dbReference type="PRINTS" id="PR00722">
    <property type="entry name" value="CHYMOTRYPSIN"/>
</dbReference>
<dbReference type="InterPro" id="IPR001314">
    <property type="entry name" value="Peptidase_S1A"/>
</dbReference>
<feature type="signal peptide" evidence="11">
    <location>
        <begin position="1"/>
        <end position="21"/>
    </location>
</feature>
<dbReference type="InterPro" id="IPR018114">
    <property type="entry name" value="TRYPSIN_HIS"/>
</dbReference>
<dbReference type="GO" id="GO:0005615">
    <property type="term" value="C:extracellular space"/>
    <property type="evidence" value="ECO:0007669"/>
    <property type="project" value="TreeGrafter"/>
</dbReference>
<evidence type="ECO:0000256" key="10">
    <source>
        <dbReference type="RuleBase" id="RU363034"/>
    </source>
</evidence>
<dbReference type="InterPro" id="IPR022700">
    <property type="entry name" value="CLIP"/>
</dbReference>
<dbReference type="PROSITE" id="PS50240">
    <property type="entry name" value="TRYPSIN_DOM"/>
    <property type="match status" value="1"/>
</dbReference>
<feature type="chain" id="PRO_5012754846" description="chymotrypsin" evidence="11">
    <location>
        <begin position="22"/>
        <end position="375"/>
    </location>
</feature>
<dbReference type="PROSITE" id="PS00135">
    <property type="entry name" value="TRYPSIN_SER"/>
    <property type="match status" value="1"/>
</dbReference>
<dbReference type="InterPro" id="IPR009003">
    <property type="entry name" value="Peptidase_S1_PA"/>
</dbReference>
<keyword evidence="7" id="KW-1015">Disulfide bond</keyword>
<dbReference type="InterPro" id="IPR033116">
    <property type="entry name" value="TRYPSIN_SER"/>
</dbReference>
<evidence type="ECO:0000256" key="2">
    <source>
        <dbReference type="ARBA" id="ARBA00022525"/>
    </source>
</evidence>
<keyword evidence="2" id="KW-0964">Secreted</keyword>
<comment type="subcellular location">
    <subcellularLocation>
        <location evidence="1">Secreted</location>
        <location evidence="1">Extracellular space</location>
    </subcellularLocation>
</comment>
<evidence type="ECO:0000259" key="12">
    <source>
        <dbReference type="PROSITE" id="PS50240"/>
    </source>
</evidence>
<evidence type="ECO:0000313" key="13">
    <source>
        <dbReference type="EMBL" id="ARK19955.1"/>
    </source>
</evidence>
<dbReference type="SUPFAM" id="SSF50494">
    <property type="entry name" value="Trypsin-like serine proteases"/>
    <property type="match status" value="1"/>
</dbReference>
<dbReference type="FunFam" id="2.40.10.10:FF:000047">
    <property type="entry name" value="Trypsin eta"/>
    <property type="match status" value="1"/>
</dbReference>
<dbReference type="InterPro" id="IPR038565">
    <property type="entry name" value="CLIP_sf"/>
</dbReference>
<sequence length="375" mass="41138">MCIELLLRYALLFSFGYAVQAGPIEDLYEGSACSLAGGASGICTKLPECPYWVKEVREGRKSWGATGRCGFENFTEIVCCPKNNTKNEDMRPAEIACRQFENDVANNNFDKKVDGVRFHILGGTEAEPAEFPYAVALGYENKNEYGQRIKYTCGGTLISTSYVLTAAHCVSNVQGDVPVEVRLGNEDLTNNDPNVQQITINNIISHPRFKRTTNYNDIALLKLKTPVRMSNSVRPCCIHTKSISSTGLTSNQSLIVIGWGSTDFDNDGSEKLMKTPSLSLIDNDKCAPHYNGFLKLPHGLGKNMLCAQDANLTRRADACQGDSGGPLLLLSEDKQAQIIGITSFGQACGNPVPAVYTSVQPYLDWIEKQVWPDLN</sequence>
<evidence type="ECO:0000256" key="6">
    <source>
        <dbReference type="ARBA" id="ARBA00022825"/>
    </source>
</evidence>
<dbReference type="Gene3D" id="3.30.1640.30">
    <property type="match status" value="1"/>
</dbReference>
<dbReference type="PROSITE" id="PS00134">
    <property type="entry name" value="TRYPSIN_HIS"/>
    <property type="match status" value="1"/>
</dbReference>
<keyword evidence="4 11" id="KW-0732">Signal</keyword>
<reference evidence="13" key="1">
    <citation type="submission" date="2017-02" db="EMBL/GenBank/DDBJ databases">
        <title>Parasitoid Jewel Wasp Mounts Multi-Pronged Neurochemical Attack to Hijack a Host Brain.</title>
        <authorList>
            <person name="Arvidson R.S."/>
            <person name="Kaiser M."/>
            <person name="Libersat F."/>
            <person name="Adams M.E."/>
        </authorList>
    </citation>
    <scope>NUCLEOTIDE SEQUENCE</scope>
    <source>
        <strain evidence="13">173</strain>
    </source>
</reference>
<keyword evidence="5 10" id="KW-0378">Hydrolase</keyword>
<feature type="domain" description="Peptidase S1" evidence="12">
    <location>
        <begin position="120"/>
        <end position="371"/>
    </location>
</feature>
<dbReference type="InterPro" id="IPR001254">
    <property type="entry name" value="Trypsin_dom"/>
</dbReference>
<evidence type="ECO:0000256" key="11">
    <source>
        <dbReference type="SAM" id="SignalP"/>
    </source>
</evidence>
<dbReference type="CDD" id="cd00190">
    <property type="entry name" value="Tryp_SPc"/>
    <property type="match status" value="1"/>
</dbReference>
<dbReference type="InterPro" id="IPR050127">
    <property type="entry name" value="Serine_Proteases_S1"/>
</dbReference>
<dbReference type="Pfam" id="PF00089">
    <property type="entry name" value="Trypsin"/>
    <property type="match status" value="1"/>
</dbReference>
<dbReference type="SMART" id="SM00020">
    <property type="entry name" value="Tryp_SPc"/>
    <property type="match status" value="1"/>
</dbReference>
<dbReference type="GO" id="GO:0004252">
    <property type="term" value="F:serine-type endopeptidase activity"/>
    <property type="evidence" value="ECO:0007669"/>
    <property type="project" value="UniProtKB-EC"/>
</dbReference>
<evidence type="ECO:0000256" key="5">
    <source>
        <dbReference type="ARBA" id="ARBA00022801"/>
    </source>
</evidence>
<dbReference type="SMART" id="SM00680">
    <property type="entry name" value="CLIP"/>
    <property type="match status" value="1"/>
</dbReference>
<dbReference type="PANTHER" id="PTHR24264:SF65">
    <property type="entry name" value="SRCR DOMAIN-CONTAINING PROTEIN"/>
    <property type="match status" value="1"/>
</dbReference>
<evidence type="ECO:0000256" key="4">
    <source>
        <dbReference type="ARBA" id="ARBA00022729"/>
    </source>
</evidence>
<dbReference type="PANTHER" id="PTHR24264">
    <property type="entry name" value="TRYPSIN-RELATED"/>
    <property type="match status" value="1"/>
</dbReference>
<dbReference type="EMBL" id="KY563546">
    <property type="protein sequence ID" value="ARK19955.1"/>
    <property type="molecule type" value="mRNA"/>
</dbReference>
<accession>A0A1W6EW85</accession>
<dbReference type="InterPro" id="IPR043504">
    <property type="entry name" value="Peptidase_S1_PA_chymotrypsin"/>
</dbReference>
<evidence type="ECO:0000256" key="9">
    <source>
        <dbReference type="ARBA" id="ARBA00044036"/>
    </source>
</evidence>
<dbReference type="GO" id="GO:0016485">
    <property type="term" value="P:protein processing"/>
    <property type="evidence" value="ECO:0007669"/>
    <property type="project" value="UniProtKB-ARBA"/>
</dbReference>
<dbReference type="EC" id="3.4.21.1" evidence="9"/>
<evidence type="ECO:0000256" key="1">
    <source>
        <dbReference type="ARBA" id="ARBA00004239"/>
    </source>
</evidence>
<dbReference type="OrthoDB" id="6339452at2759"/>
<dbReference type="AlphaFoldDB" id="A0A1W6EW85"/>
<keyword evidence="3 10" id="KW-0645">Protease</keyword>
<evidence type="ECO:0000256" key="3">
    <source>
        <dbReference type="ARBA" id="ARBA00022670"/>
    </source>
</evidence>
<evidence type="ECO:0000256" key="8">
    <source>
        <dbReference type="ARBA" id="ARBA00024195"/>
    </source>
</evidence>
<comment type="similarity">
    <text evidence="8">Belongs to the peptidase S1 family. CLIP subfamily.</text>
</comment>
<name>A0A1W6EW85_AMPCP</name>
<protein>
    <recommendedName>
        <fullName evidence="9">chymotrypsin</fullName>
        <ecNumber evidence="9">3.4.21.1</ecNumber>
    </recommendedName>
</protein>
<evidence type="ECO:0000256" key="7">
    <source>
        <dbReference type="ARBA" id="ARBA00023157"/>
    </source>
</evidence>
<dbReference type="Gene3D" id="2.40.10.10">
    <property type="entry name" value="Trypsin-like serine proteases"/>
    <property type="match status" value="1"/>
</dbReference>
<proteinExistence type="evidence at transcript level"/>
<organism evidence="13">
    <name type="scientific">Ampulex compressa</name>
    <name type="common">Emerald cockroach wasp</name>
    <dbReference type="NCBI Taxonomy" id="860918"/>
    <lineage>
        <taxon>Eukaryota</taxon>
        <taxon>Metazoa</taxon>
        <taxon>Ecdysozoa</taxon>
        <taxon>Arthropoda</taxon>
        <taxon>Hexapoda</taxon>
        <taxon>Insecta</taxon>
        <taxon>Pterygota</taxon>
        <taxon>Neoptera</taxon>
        <taxon>Endopterygota</taxon>
        <taxon>Hymenoptera</taxon>
        <taxon>Apocrita</taxon>
        <taxon>Aculeata</taxon>
        <taxon>Apoidea</taxon>
        <taxon>Ampulicidae</taxon>
        <taxon>Ampulicini</taxon>
        <taxon>Ampulex</taxon>
    </lineage>
</organism>